<proteinExistence type="inferred from homology"/>
<keyword evidence="2" id="KW-0645">Protease</keyword>
<dbReference type="PROSITE" id="PS50600">
    <property type="entry name" value="ULP_PROTEASE"/>
    <property type="match status" value="1"/>
</dbReference>
<dbReference type="GO" id="GO:0008234">
    <property type="term" value="F:cysteine-type peptidase activity"/>
    <property type="evidence" value="ECO:0007669"/>
    <property type="project" value="InterPro"/>
</dbReference>
<feature type="region of interest" description="Disordered" evidence="4">
    <location>
        <begin position="1"/>
        <end position="131"/>
    </location>
</feature>
<comment type="caution">
    <text evidence="6">The sequence shown here is derived from an EMBL/GenBank/DDBJ whole genome shotgun (WGS) entry which is preliminary data.</text>
</comment>
<dbReference type="SUPFAM" id="SSF54001">
    <property type="entry name" value="Cysteine proteinases"/>
    <property type="match status" value="1"/>
</dbReference>
<keyword evidence="3" id="KW-0378">Hydrolase</keyword>
<sequence>MADAPVADSNGQPQTRQPNPNGPAEATEYINFVVASGSHTQTTIPEPQRATSRGDADMVNEDTNINQKTSGEDDANVQRHVEEQNVDEDESSDFQLSEAESGDERVSAEDDEPNVDNEAPPIVTEDHQPDAAIPIRKSTRLKAVTKSLVDVYECDKLILNRFREAQLGAINKDAETDYPAKFNKLLHILKTSKSITIGGISVSNKDIIDIAERSRSLSFKMIDVLMHHSHVVTSHQPNPRDSCCFLDSKFVSILSKNYSRFSKSPQKEDFVFTPNVLETLRDPESQTFESLRFYLPFNFDKNYWVGICVDSTTWTLIVLDCNASLRSDSNYWVGICVDSTTWTLIVLDCNASLRSDSVMAKELAPIFQMSPYLLKQAGRNMCSKDLKALTVERPRNIPQNIKTTDSGITTTLLMQDHAVAGIEVCKSLTSDVLDHEAKTLAVMLYEENVGPI</sequence>
<dbReference type="InterPro" id="IPR038765">
    <property type="entry name" value="Papain-like_cys_pep_sf"/>
</dbReference>
<name>A0A8S9FJ95_BRACR</name>
<evidence type="ECO:0000256" key="3">
    <source>
        <dbReference type="ARBA" id="ARBA00022801"/>
    </source>
</evidence>
<reference evidence="6" key="1">
    <citation type="submission" date="2019-12" db="EMBL/GenBank/DDBJ databases">
        <title>Genome sequencing and annotation of Brassica cretica.</title>
        <authorList>
            <person name="Studholme D.J."/>
            <person name="Sarris P.F."/>
        </authorList>
    </citation>
    <scope>NUCLEOTIDE SEQUENCE</scope>
    <source>
        <strain evidence="6">PFS-102/07</strain>
        <tissue evidence="6">Leaf</tissue>
    </source>
</reference>
<feature type="compositionally biased region" description="Polar residues" evidence="4">
    <location>
        <begin position="37"/>
        <end position="51"/>
    </location>
</feature>
<evidence type="ECO:0000256" key="2">
    <source>
        <dbReference type="ARBA" id="ARBA00022670"/>
    </source>
</evidence>
<dbReference type="Pfam" id="PF02902">
    <property type="entry name" value="Peptidase_C48"/>
    <property type="match status" value="2"/>
</dbReference>
<dbReference type="GO" id="GO:0006508">
    <property type="term" value="P:proteolysis"/>
    <property type="evidence" value="ECO:0007669"/>
    <property type="project" value="UniProtKB-KW"/>
</dbReference>
<protein>
    <recommendedName>
        <fullName evidence="5">Ubiquitin-like protease family profile domain-containing protein</fullName>
    </recommendedName>
</protein>
<evidence type="ECO:0000256" key="1">
    <source>
        <dbReference type="ARBA" id="ARBA00005234"/>
    </source>
</evidence>
<evidence type="ECO:0000256" key="4">
    <source>
        <dbReference type="SAM" id="MobiDB-lite"/>
    </source>
</evidence>
<feature type="domain" description="Ubiquitin-like protease family profile" evidence="5">
    <location>
        <begin position="200"/>
        <end position="417"/>
    </location>
</feature>
<feature type="compositionally biased region" description="Polar residues" evidence="4">
    <location>
        <begin position="9"/>
        <end position="19"/>
    </location>
</feature>
<evidence type="ECO:0000313" key="6">
    <source>
        <dbReference type="EMBL" id="KAF2532417.1"/>
    </source>
</evidence>
<accession>A0A8S9FJ95</accession>
<evidence type="ECO:0000259" key="5">
    <source>
        <dbReference type="PROSITE" id="PS50600"/>
    </source>
</evidence>
<dbReference type="EMBL" id="QGKY02002305">
    <property type="protein sequence ID" value="KAF2532417.1"/>
    <property type="molecule type" value="Genomic_DNA"/>
</dbReference>
<organism evidence="6">
    <name type="scientific">Brassica cretica</name>
    <name type="common">Mustard</name>
    <dbReference type="NCBI Taxonomy" id="69181"/>
    <lineage>
        <taxon>Eukaryota</taxon>
        <taxon>Viridiplantae</taxon>
        <taxon>Streptophyta</taxon>
        <taxon>Embryophyta</taxon>
        <taxon>Tracheophyta</taxon>
        <taxon>Spermatophyta</taxon>
        <taxon>Magnoliopsida</taxon>
        <taxon>eudicotyledons</taxon>
        <taxon>Gunneridae</taxon>
        <taxon>Pentapetalae</taxon>
        <taxon>rosids</taxon>
        <taxon>malvids</taxon>
        <taxon>Brassicales</taxon>
        <taxon>Brassicaceae</taxon>
        <taxon>Brassiceae</taxon>
        <taxon>Brassica</taxon>
    </lineage>
</organism>
<dbReference type="InterPro" id="IPR003653">
    <property type="entry name" value="Peptidase_C48_C"/>
</dbReference>
<comment type="similarity">
    <text evidence="1">Belongs to the peptidase C48 family.</text>
</comment>
<gene>
    <name evidence="6" type="ORF">F2Q70_00029524</name>
</gene>
<dbReference type="Gene3D" id="3.40.395.10">
    <property type="entry name" value="Adenoviral Proteinase, Chain A"/>
    <property type="match status" value="1"/>
</dbReference>
<dbReference type="AlphaFoldDB" id="A0A8S9FJ95"/>